<evidence type="ECO:0000313" key="1">
    <source>
        <dbReference type="EMBL" id="TFK72103.1"/>
    </source>
</evidence>
<sequence>MSRALTEHSVLVFDVYATLIDWEAGISKALEPLLGRFPPSVRWSREEALLTYASVEHDLEVRYPGMLYSDLLAKVHEELEKGLNTLAGDEDAQREALTSSTARLRHQAFAESIRCWPLFPDTQAALQSLSKHFKLVVLSNVDRTSFGYTHALLSEGPSPDPISSSLYASPVLKPGQYWFPRAVANSKTPFSLIMTAQDTGIYKPALGGFNKVLETIRTSETLLGGRSPIGQDLTLEEVKEQVLVVSTSIHHDIVPAGRLRVESVWIERPGTGAAAGAAEERNWTWKFETLGEFAEVIEKEFAEKEKC</sequence>
<proteinExistence type="predicted"/>
<evidence type="ECO:0000313" key="2">
    <source>
        <dbReference type="Proteomes" id="UP000308600"/>
    </source>
</evidence>
<accession>A0ACD3B241</accession>
<dbReference type="EMBL" id="ML208289">
    <property type="protein sequence ID" value="TFK72103.1"/>
    <property type="molecule type" value="Genomic_DNA"/>
</dbReference>
<gene>
    <name evidence="1" type="ORF">BDN72DRAFT_931673</name>
</gene>
<organism evidence="1 2">
    <name type="scientific">Pluteus cervinus</name>
    <dbReference type="NCBI Taxonomy" id="181527"/>
    <lineage>
        <taxon>Eukaryota</taxon>
        <taxon>Fungi</taxon>
        <taxon>Dikarya</taxon>
        <taxon>Basidiomycota</taxon>
        <taxon>Agaricomycotina</taxon>
        <taxon>Agaricomycetes</taxon>
        <taxon>Agaricomycetidae</taxon>
        <taxon>Agaricales</taxon>
        <taxon>Pluteineae</taxon>
        <taxon>Pluteaceae</taxon>
        <taxon>Pluteus</taxon>
    </lineage>
</organism>
<protein>
    <submittedName>
        <fullName evidence="1">HAD-like protein</fullName>
    </submittedName>
</protein>
<keyword evidence="2" id="KW-1185">Reference proteome</keyword>
<name>A0ACD3B241_9AGAR</name>
<reference evidence="1 2" key="1">
    <citation type="journal article" date="2019" name="Nat. Ecol. Evol.">
        <title>Megaphylogeny resolves global patterns of mushroom evolution.</title>
        <authorList>
            <person name="Varga T."/>
            <person name="Krizsan K."/>
            <person name="Foldi C."/>
            <person name="Dima B."/>
            <person name="Sanchez-Garcia M."/>
            <person name="Sanchez-Ramirez S."/>
            <person name="Szollosi G.J."/>
            <person name="Szarkandi J.G."/>
            <person name="Papp V."/>
            <person name="Albert L."/>
            <person name="Andreopoulos W."/>
            <person name="Angelini C."/>
            <person name="Antonin V."/>
            <person name="Barry K.W."/>
            <person name="Bougher N.L."/>
            <person name="Buchanan P."/>
            <person name="Buyck B."/>
            <person name="Bense V."/>
            <person name="Catcheside P."/>
            <person name="Chovatia M."/>
            <person name="Cooper J."/>
            <person name="Damon W."/>
            <person name="Desjardin D."/>
            <person name="Finy P."/>
            <person name="Geml J."/>
            <person name="Haridas S."/>
            <person name="Hughes K."/>
            <person name="Justo A."/>
            <person name="Karasinski D."/>
            <person name="Kautmanova I."/>
            <person name="Kiss B."/>
            <person name="Kocsube S."/>
            <person name="Kotiranta H."/>
            <person name="LaButti K.M."/>
            <person name="Lechner B.E."/>
            <person name="Liimatainen K."/>
            <person name="Lipzen A."/>
            <person name="Lukacs Z."/>
            <person name="Mihaltcheva S."/>
            <person name="Morgado L.N."/>
            <person name="Niskanen T."/>
            <person name="Noordeloos M.E."/>
            <person name="Ohm R.A."/>
            <person name="Ortiz-Santana B."/>
            <person name="Ovrebo C."/>
            <person name="Racz N."/>
            <person name="Riley R."/>
            <person name="Savchenko A."/>
            <person name="Shiryaev A."/>
            <person name="Soop K."/>
            <person name="Spirin V."/>
            <person name="Szebenyi C."/>
            <person name="Tomsovsky M."/>
            <person name="Tulloss R.E."/>
            <person name="Uehling J."/>
            <person name="Grigoriev I.V."/>
            <person name="Vagvolgyi C."/>
            <person name="Papp T."/>
            <person name="Martin F.M."/>
            <person name="Miettinen O."/>
            <person name="Hibbett D.S."/>
            <person name="Nagy L.G."/>
        </authorList>
    </citation>
    <scope>NUCLEOTIDE SEQUENCE [LARGE SCALE GENOMIC DNA]</scope>
    <source>
        <strain evidence="1 2">NL-1719</strain>
    </source>
</reference>
<dbReference type="Proteomes" id="UP000308600">
    <property type="component" value="Unassembled WGS sequence"/>
</dbReference>